<proteinExistence type="predicted"/>
<dbReference type="Proteomes" id="UP001327560">
    <property type="component" value="Chromosome 3"/>
</dbReference>
<organism evidence="2 3">
    <name type="scientific">Canna indica</name>
    <name type="common">Indian-shot</name>
    <dbReference type="NCBI Taxonomy" id="4628"/>
    <lineage>
        <taxon>Eukaryota</taxon>
        <taxon>Viridiplantae</taxon>
        <taxon>Streptophyta</taxon>
        <taxon>Embryophyta</taxon>
        <taxon>Tracheophyta</taxon>
        <taxon>Spermatophyta</taxon>
        <taxon>Magnoliopsida</taxon>
        <taxon>Liliopsida</taxon>
        <taxon>Zingiberales</taxon>
        <taxon>Cannaceae</taxon>
        <taxon>Canna</taxon>
    </lineage>
</organism>
<dbReference type="InterPro" id="IPR032675">
    <property type="entry name" value="LRR_dom_sf"/>
</dbReference>
<evidence type="ECO:0000256" key="1">
    <source>
        <dbReference type="ARBA" id="ARBA00022729"/>
    </source>
</evidence>
<sequence length="152" mass="16542">MTFWLFSPSRPSSSLRIPFPHGTSPMCTFAGGRVTSLNLSNLGLAGIISPDIGSLIFLRTLNLSHNNLQGHLLSELGRLSHLESLLWQNSFEGRIPADLTNCSNLLRLSLGSNKLTREIPAELGPLRKLLVLSLTTTISGEASLPPWEISLL</sequence>
<dbReference type="Gene3D" id="3.80.10.10">
    <property type="entry name" value="Ribonuclease Inhibitor"/>
    <property type="match status" value="1"/>
</dbReference>
<name>A0AAQ3K3K2_9LILI</name>
<dbReference type="InterPro" id="IPR001611">
    <property type="entry name" value="Leu-rich_rpt"/>
</dbReference>
<dbReference type="AlphaFoldDB" id="A0AAQ3K3K2"/>
<gene>
    <name evidence="2" type="ORF">Cni_G09998</name>
</gene>
<reference evidence="2 3" key="1">
    <citation type="submission" date="2023-10" db="EMBL/GenBank/DDBJ databases">
        <title>Chromosome-scale genome assembly provides insights into flower coloration mechanisms of Canna indica.</title>
        <authorList>
            <person name="Li C."/>
        </authorList>
    </citation>
    <scope>NUCLEOTIDE SEQUENCE [LARGE SCALE GENOMIC DNA]</scope>
    <source>
        <tissue evidence="2">Flower</tissue>
    </source>
</reference>
<keyword evidence="3" id="KW-1185">Reference proteome</keyword>
<dbReference type="SUPFAM" id="SSF52058">
    <property type="entry name" value="L domain-like"/>
    <property type="match status" value="1"/>
</dbReference>
<evidence type="ECO:0000313" key="2">
    <source>
        <dbReference type="EMBL" id="WOL01282.1"/>
    </source>
</evidence>
<dbReference type="EMBL" id="CP136892">
    <property type="protein sequence ID" value="WOL01282.1"/>
    <property type="molecule type" value="Genomic_DNA"/>
</dbReference>
<keyword evidence="1" id="KW-0732">Signal</keyword>
<protein>
    <submittedName>
        <fullName evidence="2">Uncharacterized protein</fullName>
    </submittedName>
</protein>
<dbReference type="PANTHER" id="PTHR48060">
    <property type="entry name" value="DNA DAMAGE-REPAIR/TOLERATION PROTEIN DRT100"/>
    <property type="match status" value="1"/>
</dbReference>
<evidence type="ECO:0000313" key="3">
    <source>
        <dbReference type="Proteomes" id="UP001327560"/>
    </source>
</evidence>
<dbReference type="Pfam" id="PF00560">
    <property type="entry name" value="LRR_1"/>
    <property type="match status" value="3"/>
</dbReference>
<dbReference type="InterPro" id="IPR053211">
    <property type="entry name" value="DNA_repair-toleration"/>
</dbReference>
<dbReference type="PANTHER" id="PTHR48060:SF21">
    <property type="entry name" value="L DOMAIN-LIKE PROTEIN"/>
    <property type="match status" value="1"/>
</dbReference>
<accession>A0AAQ3K3K2</accession>